<dbReference type="PANTHER" id="PTHR43798">
    <property type="entry name" value="MONOACYLGLYCEROL LIPASE"/>
    <property type="match status" value="1"/>
</dbReference>
<accession>A0A1F5P291</accession>
<organism evidence="2 3">
    <name type="scientific">Candidatus Doudnabacteria bacterium RIFCSPHIGHO2_01_FULL_49_9</name>
    <dbReference type="NCBI Taxonomy" id="1817827"/>
    <lineage>
        <taxon>Bacteria</taxon>
        <taxon>Candidatus Doudnaibacteriota</taxon>
    </lineage>
</organism>
<dbReference type="EMBL" id="MFEN01000029">
    <property type="protein sequence ID" value="OGE84004.1"/>
    <property type="molecule type" value="Genomic_DNA"/>
</dbReference>
<reference evidence="2 3" key="1">
    <citation type="journal article" date="2016" name="Nat. Commun.">
        <title>Thousands of microbial genomes shed light on interconnected biogeochemical processes in an aquifer system.</title>
        <authorList>
            <person name="Anantharaman K."/>
            <person name="Brown C.T."/>
            <person name="Hug L.A."/>
            <person name="Sharon I."/>
            <person name="Castelle C.J."/>
            <person name="Probst A.J."/>
            <person name="Thomas B.C."/>
            <person name="Singh A."/>
            <person name="Wilkins M.J."/>
            <person name="Karaoz U."/>
            <person name="Brodie E.L."/>
            <person name="Williams K.H."/>
            <person name="Hubbard S.S."/>
            <person name="Banfield J.F."/>
        </authorList>
    </citation>
    <scope>NUCLEOTIDE SEQUENCE [LARGE SCALE GENOMIC DNA]</scope>
</reference>
<dbReference type="InterPro" id="IPR029058">
    <property type="entry name" value="AB_hydrolase_fold"/>
</dbReference>
<dbReference type="SUPFAM" id="SSF53474">
    <property type="entry name" value="alpha/beta-Hydrolases"/>
    <property type="match status" value="1"/>
</dbReference>
<name>A0A1F5P291_9BACT</name>
<protein>
    <recommendedName>
        <fullName evidence="1">AB hydrolase-1 domain-containing protein</fullName>
    </recommendedName>
</protein>
<dbReference type="PANTHER" id="PTHR43798:SF33">
    <property type="entry name" value="HYDROLASE, PUTATIVE (AFU_ORTHOLOGUE AFUA_2G14860)-RELATED"/>
    <property type="match status" value="1"/>
</dbReference>
<comment type="caution">
    <text evidence="2">The sequence shown here is derived from an EMBL/GenBank/DDBJ whole genome shotgun (WGS) entry which is preliminary data.</text>
</comment>
<dbReference type="GO" id="GO:0016020">
    <property type="term" value="C:membrane"/>
    <property type="evidence" value="ECO:0007669"/>
    <property type="project" value="TreeGrafter"/>
</dbReference>
<dbReference type="PRINTS" id="PR00111">
    <property type="entry name" value="ABHYDROLASE"/>
</dbReference>
<dbReference type="AlphaFoldDB" id="A0A1F5P291"/>
<dbReference type="Proteomes" id="UP000176339">
    <property type="component" value="Unassembled WGS sequence"/>
</dbReference>
<dbReference type="InterPro" id="IPR050266">
    <property type="entry name" value="AB_hydrolase_sf"/>
</dbReference>
<sequence length="249" mass="27291">MIEKQVVVAGQLVNYLTNDLQDPAAPTVVFLHGWGASGKIWQGIMEKLEKIYCYALDLPGFGKSELPKKAFTVADYAELVREFIGKLGLKNVALVGHSFGGRVAIKSTIAHNVAIQRLVLVAAAGFRDNSALRSTKIALAKIAKPFVPASMRKNLAKMFGAGDYAESGEMKQTFLNIINEDLTEGIKNISVPTLIIWGENDKETPVEFGARMHSYIPNSTFSILPGAGHYSFLDKPEGFTRVLQDFIEE</sequence>
<dbReference type="Pfam" id="PF12697">
    <property type="entry name" value="Abhydrolase_6"/>
    <property type="match status" value="1"/>
</dbReference>
<evidence type="ECO:0000313" key="2">
    <source>
        <dbReference type="EMBL" id="OGE84004.1"/>
    </source>
</evidence>
<proteinExistence type="predicted"/>
<evidence type="ECO:0000259" key="1">
    <source>
        <dbReference type="Pfam" id="PF12697"/>
    </source>
</evidence>
<evidence type="ECO:0000313" key="3">
    <source>
        <dbReference type="Proteomes" id="UP000176339"/>
    </source>
</evidence>
<feature type="domain" description="AB hydrolase-1" evidence="1">
    <location>
        <begin position="28"/>
        <end position="240"/>
    </location>
</feature>
<dbReference type="Gene3D" id="3.40.50.1820">
    <property type="entry name" value="alpha/beta hydrolase"/>
    <property type="match status" value="1"/>
</dbReference>
<gene>
    <name evidence="2" type="ORF">A2846_02440</name>
</gene>
<dbReference type="InterPro" id="IPR000073">
    <property type="entry name" value="AB_hydrolase_1"/>
</dbReference>